<keyword evidence="1" id="KW-0732">Signal</keyword>
<reference evidence="2 4" key="1">
    <citation type="submission" date="2017-05" db="EMBL/GenBank/DDBJ databases">
        <title>whole genome sequence of Prevotella melaninogenica GAI 07411.</title>
        <authorList>
            <person name="Kondo Y."/>
            <person name="Hoshino T."/>
        </authorList>
    </citation>
    <scope>NUCLEOTIDE SEQUENCE [LARGE SCALE GENOMIC DNA]</scope>
    <source>
        <strain evidence="2 4">GAI 07411</strain>
    </source>
</reference>
<evidence type="ECO:0000313" key="3">
    <source>
        <dbReference type="EMBL" id="MBW4753973.1"/>
    </source>
</evidence>
<feature type="chain" id="PRO_5012603261" evidence="1">
    <location>
        <begin position="19"/>
        <end position="406"/>
    </location>
</feature>
<dbReference type="Proteomes" id="UP000267517">
    <property type="component" value="Chromosome I"/>
</dbReference>
<accession>A0A250KIK2</accession>
<dbReference type="AlphaFoldDB" id="A0A250KIK2"/>
<dbReference type="Proteomes" id="UP000812077">
    <property type="component" value="Unassembled WGS sequence"/>
</dbReference>
<gene>
    <name evidence="3" type="ORF">KZO77_02805</name>
    <name evidence="2" type="ORF">PMEL1_01418</name>
</gene>
<keyword evidence="5" id="KW-1185">Reference proteome</keyword>
<feature type="signal peptide" evidence="1">
    <location>
        <begin position="1"/>
        <end position="18"/>
    </location>
</feature>
<name>A0A250KIK2_9BACT</name>
<sequence>MKKILFALMCLFPLALFADGVELPKAPKCWTVPAVFTADEEVTFYYDLTDVGFQEGVDLYLWAWQPTEPDAGHGGNSSDFAKLEYVGNNIYKKTMVPTQYFNSDVSKFEDDAWPGFWQRLKTKDGSMWSGVFAAPDSRSEFKEFKKSGDGIRFFSGKKDKGFTDKFTLDEPLTVVFNPDVYKLGEKTLTELAKDADFVEFAAHSGLNDWTVQQTLDVWRPAVLAKTGLKKLSNGLYVWNVGVPSEYYAYNPQDAGQADKPTILADPDEKAAFQLENMTYLIIKVIKDAAGANQWGVNSGDQKQKAGTATPYPDPVFSYFPTRLSSKDILTLTREYNERTAGDLKYTIVAGTKTITGTMPGVRDKREATLDLNKELQGVEASELKVTVKDQHDKTVVTSTIPLVVAD</sequence>
<protein>
    <submittedName>
        <fullName evidence="2">Uncharacterized protein</fullName>
    </submittedName>
</protein>
<dbReference type="RefSeq" id="WP_120174572.1">
    <property type="nucleotide sequence ID" value="NZ_AP018049.1"/>
</dbReference>
<evidence type="ECO:0000313" key="4">
    <source>
        <dbReference type="Proteomes" id="UP000267517"/>
    </source>
</evidence>
<organism evidence="2 4">
    <name type="scientific">Prevotella melaninogenica</name>
    <dbReference type="NCBI Taxonomy" id="28132"/>
    <lineage>
        <taxon>Bacteria</taxon>
        <taxon>Pseudomonadati</taxon>
        <taxon>Bacteroidota</taxon>
        <taxon>Bacteroidia</taxon>
        <taxon>Bacteroidales</taxon>
        <taxon>Prevotellaceae</taxon>
        <taxon>Prevotella</taxon>
    </lineage>
</organism>
<dbReference type="OrthoDB" id="1305498at2"/>
<evidence type="ECO:0000313" key="5">
    <source>
        <dbReference type="Proteomes" id="UP000812077"/>
    </source>
</evidence>
<dbReference type="EMBL" id="JAHXCP010000002">
    <property type="protein sequence ID" value="MBW4753973.1"/>
    <property type="molecule type" value="Genomic_DNA"/>
</dbReference>
<dbReference type="EMBL" id="AP018049">
    <property type="protein sequence ID" value="BBA29480.1"/>
    <property type="molecule type" value="Genomic_DNA"/>
</dbReference>
<evidence type="ECO:0000256" key="1">
    <source>
        <dbReference type="SAM" id="SignalP"/>
    </source>
</evidence>
<reference evidence="3 5" key="2">
    <citation type="submission" date="2021-07" db="EMBL/GenBank/DDBJ databases">
        <title>Genomic diversity and antimicrobial resistance of Prevotella spp. isolated from chronic lung disease airways.</title>
        <authorList>
            <person name="Webb K.A."/>
            <person name="Olagoke O.S."/>
            <person name="Baird T."/>
            <person name="Neill J."/>
            <person name="Pham A."/>
            <person name="Wells T.J."/>
            <person name="Ramsay K.A."/>
            <person name="Bell S.C."/>
            <person name="Sarovich D.S."/>
            <person name="Price E.P."/>
        </authorList>
    </citation>
    <scope>NUCLEOTIDE SEQUENCE [LARGE SCALE GENOMIC DNA]</scope>
    <source>
        <strain evidence="3 5">SCHI0027.S.6</strain>
    </source>
</reference>
<evidence type="ECO:0000313" key="2">
    <source>
        <dbReference type="EMBL" id="BBA29480.1"/>
    </source>
</evidence>
<proteinExistence type="predicted"/>